<dbReference type="InterPro" id="IPR036861">
    <property type="entry name" value="Endochitinase-like_sf"/>
</dbReference>
<reference evidence="8 9" key="1">
    <citation type="submission" date="2016-07" db="EMBL/GenBank/DDBJ databases">
        <title>Multiple horizontal gene transfer events from other fungi enriched the ability of initially mycotrophic Trichoderma (Ascomycota) to feed on dead plant biomass.</title>
        <authorList>
            <consortium name="DOE Joint Genome Institute"/>
            <person name="Aerts A."/>
            <person name="Atanasova L."/>
            <person name="Chenthamara K."/>
            <person name="Zhang J."/>
            <person name="Grujic M."/>
            <person name="Henrissat B."/>
            <person name="Kuo A."/>
            <person name="Salamov A."/>
            <person name="Lipzen A."/>
            <person name="Labutti K."/>
            <person name="Barry K."/>
            <person name="Miao Y."/>
            <person name="Rahimi M.J."/>
            <person name="Shen Q."/>
            <person name="Grigoriev I.V."/>
            <person name="Kubicek C.P."/>
            <person name="Druzhinina I.S."/>
        </authorList>
    </citation>
    <scope>NUCLEOTIDE SEQUENCE [LARGE SCALE GENOMIC DNA]</scope>
    <source>
        <strain evidence="8 9">CBS 433.97</strain>
    </source>
</reference>
<dbReference type="STRING" id="1042311.A0A2T3YY08"/>
<feature type="domain" description="LysM" evidence="7">
    <location>
        <begin position="421"/>
        <end position="467"/>
    </location>
</feature>
<dbReference type="Pfam" id="PF01476">
    <property type="entry name" value="LysM"/>
    <property type="match status" value="1"/>
</dbReference>
<feature type="domain" description="Chitin-binding type-1" evidence="6">
    <location>
        <begin position="478"/>
        <end position="524"/>
    </location>
</feature>
<comment type="similarity">
    <text evidence="3">Belongs to the secreted LysM effector family.</text>
</comment>
<evidence type="ECO:0000259" key="6">
    <source>
        <dbReference type="PROSITE" id="PS50941"/>
    </source>
</evidence>
<dbReference type="CDD" id="cd00118">
    <property type="entry name" value="LysM"/>
    <property type="match status" value="1"/>
</dbReference>
<feature type="disulfide bond" evidence="4">
    <location>
        <begin position="662"/>
        <end position="676"/>
    </location>
</feature>
<feature type="chain" id="PRO_5015475085" evidence="5">
    <location>
        <begin position="20"/>
        <end position="692"/>
    </location>
</feature>
<dbReference type="PANTHER" id="PTHR47849">
    <property type="entry name" value="CHITIN-BINDING LECTIN 1"/>
    <property type="match status" value="1"/>
</dbReference>
<dbReference type="InterPro" id="IPR036779">
    <property type="entry name" value="LysM_dom_sf"/>
</dbReference>
<evidence type="ECO:0000259" key="7">
    <source>
        <dbReference type="PROSITE" id="PS51782"/>
    </source>
</evidence>
<gene>
    <name evidence="8" type="ORF">M441DRAFT_149617</name>
</gene>
<dbReference type="Pfam" id="PF00187">
    <property type="entry name" value="Chitin_bind_1"/>
    <property type="match status" value="1"/>
</dbReference>
<evidence type="ECO:0000256" key="3">
    <source>
        <dbReference type="ARBA" id="ARBA00044955"/>
    </source>
</evidence>
<sequence>MLLFKVVVALGALASFASAQFQIFDTYTPDELMQIHDITSQCTTALNSTIDCDENNMSRAAEGVDMDYWYMDNITALCTSSCSKSLSSWLSLVQSSCASETLNFLGSVMQAKTLPIVFQNGYNIACLQDSKSNWCFFESQNWQGSDVIRQALTKSKMCWNADPSDNPPECNNATFDTTDVTSDMMAVTNLYPNDLLCNECFIKMWRQRLLNPFIQDGDSSTYLLDQYNLIQQNCSTSLPVTTSSSTLFVSNALVTATSASGTLPPSTTTSSGAATTCAGQLISPPTASNIYCQELAEQYNVTTGDLMAATNDPFCVFTSPICLPLACDGEIIWDGQSCDQLALQYSNSTNNITTLMFLSWNPNILGDCQRLAPGQRVCSSPPDGQFVPSGVIYAPTAAGSYYTTASPSIPTQSGTVDSCGLYYNVVAGDTCNEIALRFGINFTSFQTLNPEINSGCTNLWLNYAVCVAPVTPSPLSTNGTCGPAWGHATCTGTNFGKCCSTSGYCGSTPGYCGAGNCVSGACSGSSTGVTTDGTCGPANGGTTCDNPSFGPCCSTSGYCGSTSAYCGPGNCYSGKCDPDNGGPSTDGSCGPNFAGNKTCTGTQFGTCCSVSGYCGSTSAYCGVGNCYSGACSTTGSAVSPNGLCSTAQTGNYTCADSQFGGCCSTSGYCGSTSDYCAKANCQTAYSSSCSSS</sequence>
<feature type="signal peptide" evidence="5">
    <location>
        <begin position="1"/>
        <end position="19"/>
    </location>
</feature>
<keyword evidence="2 4" id="KW-1015">Disulfide bond</keyword>
<evidence type="ECO:0000256" key="1">
    <source>
        <dbReference type="ARBA" id="ARBA00022669"/>
    </source>
</evidence>
<feature type="domain" description="Chitin-binding type-1" evidence="6">
    <location>
        <begin position="532"/>
        <end position="578"/>
    </location>
</feature>
<feature type="disulfide bond" evidence="4">
    <location>
        <begin position="607"/>
        <end position="621"/>
    </location>
</feature>
<evidence type="ECO:0000256" key="4">
    <source>
        <dbReference type="PROSITE-ProRule" id="PRU00261"/>
    </source>
</evidence>
<dbReference type="InterPro" id="IPR001002">
    <property type="entry name" value="Chitin-bd_1"/>
</dbReference>
<feature type="domain" description="Chitin-binding type-1" evidence="6">
    <location>
        <begin position="586"/>
        <end position="633"/>
    </location>
</feature>
<dbReference type="PANTHER" id="PTHR47849:SF8">
    <property type="entry name" value="LECTIN"/>
    <property type="match status" value="1"/>
</dbReference>
<keyword evidence="5" id="KW-0732">Signal</keyword>
<evidence type="ECO:0000256" key="2">
    <source>
        <dbReference type="ARBA" id="ARBA00023157"/>
    </source>
</evidence>
<dbReference type="SUPFAM" id="SSF57016">
    <property type="entry name" value="Plant lectins/antimicrobial peptides"/>
    <property type="match status" value="4"/>
</dbReference>
<dbReference type="GO" id="GO:0008061">
    <property type="term" value="F:chitin binding"/>
    <property type="evidence" value="ECO:0007669"/>
    <property type="project" value="UniProtKB-UniRule"/>
</dbReference>
<protein>
    <submittedName>
        <fullName evidence="8">Carbohydrate-binding module family 18 protein</fullName>
    </submittedName>
</protein>
<proteinExistence type="inferred from homology"/>
<evidence type="ECO:0000256" key="5">
    <source>
        <dbReference type="SAM" id="SignalP"/>
    </source>
</evidence>
<dbReference type="PROSITE" id="PS51782">
    <property type="entry name" value="LYSM"/>
    <property type="match status" value="1"/>
</dbReference>
<keyword evidence="1 4" id="KW-0147">Chitin-binding</keyword>
<feature type="disulfide bond" evidence="4">
    <location>
        <begin position="552"/>
        <end position="566"/>
    </location>
</feature>
<dbReference type="SUPFAM" id="SSF54106">
    <property type="entry name" value="LysM domain"/>
    <property type="match status" value="1"/>
</dbReference>
<keyword evidence="9" id="KW-1185">Reference proteome</keyword>
<dbReference type="Gene3D" id="3.10.350.10">
    <property type="entry name" value="LysM domain"/>
    <property type="match status" value="2"/>
</dbReference>
<evidence type="ECO:0000313" key="9">
    <source>
        <dbReference type="Proteomes" id="UP000240493"/>
    </source>
</evidence>
<feature type="domain" description="Chitin-binding type-1" evidence="6">
    <location>
        <begin position="641"/>
        <end position="691"/>
    </location>
</feature>
<dbReference type="InterPro" id="IPR018392">
    <property type="entry name" value="LysM"/>
</dbReference>
<feature type="disulfide bond" evidence="4">
    <location>
        <begin position="498"/>
        <end position="512"/>
    </location>
</feature>
<dbReference type="SMART" id="SM00257">
    <property type="entry name" value="LysM"/>
    <property type="match status" value="1"/>
</dbReference>
<evidence type="ECO:0000313" key="8">
    <source>
        <dbReference type="EMBL" id="PTB37461.1"/>
    </source>
</evidence>
<dbReference type="EMBL" id="KZ679268">
    <property type="protein sequence ID" value="PTB37461.1"/>
    <property type="molecule type" value="Genomic_DNA"/>
</dbReference>
<dbReference type="AlphaFoldDB" id="A0A2T3YY08"/>
<dbReference type="OrthoDB" id="4887915at2759"/>
<comment type="caution">
    <text evidence="4">Lacks conserved residue(s) required for the propagation of feature annotation.</text>
</comment>
<name>A0A2T3YY08_TRIA4</name>
<organism evidence="8 9">
    <name type="scientific">Trichoderma asperellum (strain ATCC 204424 / CBS 433.97 / NBRC 101777)</name>
    <dbReference type="NCBI Taxonomy" id="1042311"/>
    <lineage>
        <taxon>Eukaryota</taxon>
        <taxon>Fungi</taxon>
        <taxon>Dikarya</taxon>
        <taxon>Ascomycota</taxon>
        <taxon>Pezizomycotina</taxon>
        <taxon>Sordariomycetes</taxon>
        <taxon>Hypocreomycetidae</taxon>
        <taxon>Hypocreales</taxon>
        <taxon>Hypocreaceae</taxon>
        <taxon>Trichoderma</taxon>
    </lineage>
</organism>
<dbReference type="SMART" id="SM00270">
    <property type="entry name" value="ChtBD1"/>
    <property type="match status" value="4"/>
</dbReference>
<dbReference type="Proteomes" id="UP000240493">
    <property type="component" value="Unassembled WGS sequence"/>
</dbReference>
<accession>A0A2T3YY08</accession>
<dbReference type="Gene3D" id="3.30.60.10">
    <property type="entry name" value="Endochitinase-like"/>
    <property type="match status" value="4"/>
</dbReference>
<dbReference type="PROSITE" id="PS50941">
    <property type="entry name" value="CHIT_BIND_I_2"/>
    <property type="match status" value="4"/>
</dbReference>